<feature type="compositionally biased region" description="Gly residues" evidence="1">
    <location>
        <begin position="115"/>
        <end position="150"/>
    </location>
</feature>
<organism evidence="2 3">
    <name type="scientific">Streptosporangium saharense</name>
    <dbReference type="NCBI Taxonomy" id="1706840"/>
    <lineage>
        <taxon>Bacteria</taxon>
        <taxon>Bacillati</taxon>
        <taxon>Actinomycetota</taxon>
        <taxon>Actinomycetes</taxon>
        <taxon>Streptosporangiales</taxon>
        <taxon>Streptosporangiaceae</taxon>
        <taxon>Streptosporangium</taxon>
    </lineage>
</organism>
<dbReference type="Proteomes" id="UP000552644">
    <property type="component" value="Unassembled WGS sequence"/>
</dbReference>
<evidence type="ECO:0000256" key="1">
    <source>
        <dbReference type="SAM" id="MobiDB-lite"/>
    </source>
</evidence>
<sequence length="368" mass="36311">MGDTPLGDLSLGVGGPVKAVSFTDEQLKNLGTDFGSRAKDVDGLIHGTGSIGIDPPAFGVLGMGLNSAHDRARDGAVNLLKVGKEAIDSWNEALKSSAANYKAAEEASTPKEKGPGGPGDLGGGLGDLGGGLGGGGLGGGGLGGGPGGLDGLDNLDDRLKNPTDDLKLPGDDLKLPGDSGKDPNLPDPDLPDDPGKNPNLPDPNLPDPGKTDPNLPNPNLPDPKLPGTDLPDPSKTDTNLPGLGVDDPTKTALSSYNPPNLGNPGDVTTTQPRLPGTTTWTGDTAGPGSSGRAGSFSGVGGSGSLPLGGLPGTGTGGGGAGGIPMMPMMPGGGGGDQGQEREKSTWMSEDEGVWGGDEDIAPPVIGQE</sequence>
<evidence type="ECO:0000313" key="2">
    <source>
        <dbReference type="EMBL" id="MBB4918672.1"/>
    </source>
</evidence>
<feature type="compositionally biased region" description="Basic and acidic residues" evidence="1">
    <location>
        <begin position="155"/>
        <end position="181"/>
    </location>
</feature>
<feature type="region of interest" description="Disordered" evidence="1">
    <location>
        <begin position="101"/>
        <end position="368"/>
    </location>
</feature>
<name>A0A7W7VQ64_9ACTN</name>
<gene>
    <name evidence="2" type="ORF">FHS44_005802</name>
</gene>
<accession>A0A7W7VQ64</accession>
<feature type="compositionally biased region" description="Low complexity" evidence="1">
    <location>
        <begin position="268"/>
        <end position="296"/>
    </location>
</feature>
<comment type="caution">
    <text evidence="2">The sequence shown here is derived from an EMBL/GenBank/DDBJ whole genome shotgun (WGS) entry which is preliminary data.</text>
</comment>
<reference evidence="2 3" key="1">
    <citation type="submission" date="2020-08" db="EMBL/GenBank/DDBJ databases">
        <title>Genomic Encyclopedia of Type Strains, Phase III (KMG-III): the genomes of soil and plant-associated and newly described type strains.</title>
        <authorList>
            <person name="Whitman W."/>
        </authorList>
    </citation>
    <scope>NUCLEOTIDE SEQUENCE [LARGE SCALE GENOMIC DNA]</scope>
    <source>
        <strain evidence="2 3">CECT 8840</strain>
    </source>
</reference>
<dbReference type="AlphaFoldDB" id="A0A7W7VQ64"/>
<dbReference type="EMBL" id="JACHJP010000007">
    <property type="protein sequence ID" value="MBB4918672.1"/>
    <property type="molecule type" value="Genomic_DNA"/>
</dbReference>
<feature type="compositionally biased region" description="Polar residues" evidence="1">
    <location>
        <begin position="251"/>
        <end position="260"/>
    </location>
</feature>
<evidence type="ECO:0000313" key="3">
    <source>
        <dbReference type="Proteomes" id="UP000552644"/>
    </source>
</evidence>
<dbReference type="RefSeq" id="WP_184720149.1">
    <property type="nucleotide sequence ID" value="NZ_JACHJP010000007.1"/>
</dbReference>
<feature type="compositionally biased region" description="Acidic residues" evidence="1">
    <location>
        <begin position="348"/>
        <end position="360"/>
    </location>
</feature>
<feature type="compositionally biased region" description="Basic and acidic residues" evidence="1">
    <location>
        <begin position="103"/>
        <end position="114"/>
    </location>
</feature>
<keyword evidence="3" id="KW-1185">Reference proteome</keyword>
<feature type="compositionally biased region" description="Gly residues" evidence="1">
    <location>
        <begin position="309"/>
        <end position="322"/>
    </location>
</feature>
<feature type="compositionally biased region" description="Pro residues" evidence="1">
    <location>
        <begin position="215"/>
        <end position="224"/>
    </location>
</feature>
<proteinExistence type="predicted"/>
<protein>
    <submittedName>
        <fullName evidence="2">Uncharacterized protein</fullName>
    </submittedName>
</protein>